<dbReference type="eggNOG" id="arCOG02740">
    <property type="taxonomic scope" value="Archaea"/>
</dbReference>
<dbReference type="Pfam" id="PF12838">
    <property type="entry name" value="Fer4_7"/>
    <property type="match status" value="1"/>
</dbReference>
<dbReference type="InParanoid" id="Q2FLA1"/>
<evidence type="ECO:0000259" key="1">
    <source>
        <dbReference type="PROSITE" id="PS51379"/>
    </source>
</evidence>
<dbReference type="STRING" id="323259.Mhun_0355"/>
<keyword evidence="3" id="KW-1185">Reference proteome</keyword>
<protein>
    <submittedName>
        <fullName evidence="2">4Fe-4S ferredoxin, iron-sulfur binding protein</fullName>
    </submittedName>
</protein>
<dbReference type="PANTHER" id="PTHR42827:SF1">
    <property type="entry name" value="IRON-SULFUR CLUSTER-BINDING PROTEIN"/>
    <property type="match status" value="1"/>
</dbReference>
<dbReference type="AlphaFoldDB" id="Q2FLA1"/>
<evidence type="ECO:0000313" key="3">
    <source>
        <dbReference type="Proteomes" id="UP000001941"/>
    </source>
</evidence>
<dbReference type="InterPro" id="IPR017900">
    <property type="entry name" value="4Fe4S_Fe_S_CS"/>
</dbReference>
<dbReference type="HOGENOM" id="CLU_081793_0_0_2"/>
<dbReference type="EMBL" id="CP000254">
    <property type="protein sequence ID" value="ABD40125.1"/>
    <property type="molecule type" value="Genomic_DNA"/>
</dbReference>
<proteinExistence type="predicted"/>
<feature type="domain" description="4Fe-4S ferredoxin-type" evidence="1">
    <location>
        <begin position="165"/>
        <end position="194"/>
    </location>
</feature>
<accession>Q2FLA1</accession>
<dbReference type="Gene3D" id="3.30.70.20">
    <property type="match status" value="1"/>
</dbReference>
<dbReference type="SUPFAM" id="SSF54862">
    <property type="entry name" value="4Fe-4S ferredoxins"/>
    <property type="match status" value="1"/>
</dbReference>
<organism evidence="2 3">
    <name type="scientific">Methanospirillum hungatei JF-1 (strain ATCC 27890 / DSM 864 / NBRC 100397 / JF-1)</name>
    <dbReference type="NCBI Taxonomy" id="323259"/>
    <lineage>
        <taxon>Archaea</taxon>
        <taxon>Methanobacteriati</taxon>
        <taxon>Methanobacteriota</taxon>
        <taxon>Stenosarchaea group</taxon>
        <taxon>Methanomicrobia</taxon>
        <taxon>Methanomicrobiales</taxon>
        <taxon>Methanospirillaceae</taxon>
        <taxon>Methanospirillum</taxon>
    </lineage>
</organism>
<sequence length="265" mass="29609">MTIRDFIIRTCTDMGISCVGCAAVIRWEQPLFFPWVPESCYPNAIYPEAQTAVVIGLPVHLPVVETAPSIWYREEYKIVNSLLDQYTWRIATVLNDQGYASVSIPRDGYGSITVLQKNPAAFFSHRHAAVLAGLGTFGRNNMVLTRAWGPRVRFGTVLTSARIESDALIESSLCTRCNACVRACPVHALEEEDYPESKTNKKACADRSAALNGEYRSPCGICIKVCPVGADRDLFNRTDIRMYDDTGAWKKYHDAWDHVRSFGSD</sequence>
<name>Q2FLA1_METHJ</name>
<gene>
    <name evidence="2" type="ordered locus">Mhun_0355</name>
</gene>
<dbReference type="InterPro" id="IPR017896">
    <property type="entry name" value="4Fe4S_Fe-S-bd"/>
</dbReference>
<dbReference type="PANTHER" id="PTHR42827">
    <property type="entry name" value="IRON-SULFUR CLUSTER-BINDING PROTEIN-RELATED"/>
    <property type="match status" value="1"/>
</dbReference>
<dbReference type="OrthoDB" id="23478at2157"/>
<dbReference type="RefSeq" id="WP_011447419.1">
    <property type="nucleotide sequence ID" value="NC_007796.1"/>
</dbReference>
<evidence type="ECO:0000313" key="2">
    <source>
        <dbReference type="EMBL" id="ABD40125.1"/>
    </source>
</evidence>
<dbReference type="EnsemblBacteria" id="ABD40125">
    <property type="protein sequence ID" value="ABD40125"/>
    <property type="gene ID" value="Mhun_0355"/>
</dbReference>
<dbReference type="PROSITE" id="PS00198">
    <property type="entry name" value="4FE4S_FER_1"/>
    <property type="match status" value="1"/>
</dbReference>
<dbReference type="GO" id="GO:0016491">
    <property type="term" value="F:oxidoreductase activity"/>
    <property type="evidence" value="ECO:0007669"/>
    <property type="project" value="UniProtKB-ARBA"/>
</dbReference>
<dbReference type="PROSITE" id="PS51379">
    <property type="entry name" value="4FE4S_FER_2"/>
    <property type="match status" value="1"/>
</dbReference>
<reference evidence="3" key="1">
    <citation type="journal article" date="2016" name="Stand. Genomic Sci.">
        <title>Complete genome sequence of Methanospirillum hungatei type strain JF1.</title>
        <authorList>
            <person name="Gunsalus R.P."/>
            <person name="Cook L.E."/>
            <person name="Crable B."/>
            <person name="Rohlin L."/>
            <person name="McDonald E."/>
            <person name="Mouttaki H."/>
            <person name="Sieber J.R."/>
            <person name="Poweleit N."/>
            <person name="Zhou H."/>
            <person name="Lapidus A.L."/>
            <person name="Daligault H.E."/>
            <person name="Land M."/>
            <person name="Gilna P."/>
            <person name="Ivanova N."/>
            <person name="Kyrpides N."/>
            <person name="Culley D.E."/>
            <person name="McInerney M.J."/>
        </authorList>
    </citation>
    <scope>NUCLEOTIDE SEQUENCE [LARGE SCALE GENOMIC DNA]</scope>
    <source>
        <strain evidence="3">ATCC 27890 / DSM 864 / NBRC 100397 / JF-1</strain>
    </source>
</reference>
<dbReference type="GeneID" id="3922533"/>
<dbReference type="Proteomes" id="UP000001941">
    <property type="component" value="Chromosome"/>
</dbReference>
<dbReference type="KEGG" id="mhu:Mhun_0355"/>